<protein>
    <recommendedName>
        <fullName evidence="3">FlgD Ig-like domain-containing protein</fullName>
    </recommendedName>
</protein>
<dbReference type="Proteomes" id="UP000177025">
    <property type="component" value="Unassembled WGS sequence"/>
</dbReference>
<comment type="caution">
    <text evidence="1">The sequence shown here is derived from an EMBL/GenBank/DDBJ whole genome shotgun (WGS) entry which is preliminary data.</text>
</comment>
<evidence type="ECO:0000313" key="2">
    <source>
        <dbReference type="Proteomes" id="UP000177025"/>
    </source>
</evidence>
<name>A0A1F4UCL7_UNCW3</name>
<gene>
    <name evidence="1" type="ORF">A2Y85_06330</name>
</gene>
<organism evidence="1 2">
    <name type="scientific">candidate division WOR-3 bacterium RBG_13_43_14</name>
    <dbReference type="NCBI Taxonomy" id="1802590"/>
    <lineage>
        <taxon>Bacteria</taxon>
        <taxon>Bacteria division WOR-3</taxon>
    </lineage>
</organism>
<evidence type="ECO:0008006" key="3">
    <source>
        <dbReference type="Google" id="ProtNLM"/>
    </source>
</evidence>
<dbReference type="AlphaFoldDB" id="A0A1F4UCL7"/>
<reference evidence="1 2" key="1">
    <citation type="journal article" date="2016" name="Nat. Commun.">
        <title>Thousands of microbial genomes shed light on interconnected biogeochemical processes in an aquifer system.</title>
        <authorList>
            <person name="Anantharaman K."/>
            <person name="Brown C.T."/>
            <person name="Hug L.A."/>
            <person name="Sharon I."/>
            <person name="Castelle C.J."/>
            <person name="Probst A.J."/>
            <person name="Thomas B.C."/>
            <person name="Singh A."/>
            <person name="Wilkins M.J."/>
            <person name="Karaoz U."/>
            <person name="Brodie E.L."/>
            <person name="Williams K.H."/>
            <person name="Hubbard S.S."/>
            <person name="Banfield J.F."/>
        </authorList>
    </citation>
    <scope>NUCLEOTIDE SEQUENCE [LARGE SCALE GENOMIC DNA]</scope>
</reference>
<accession>A0A1F4UCL7</accession>
<dbReference type="EMBL" id="MEUM01000053">
    <property type="protein sequence ID" value="OGC42698.1"/>
    <property type="molecule type" value="Genomic_DNA"/>
</dbReference>
<proteinExistence type="predicted"/>
<sequence>MDTLPGSENGSAIVINDIDDNGLNKIIISGNNQIYIYEYSPNPVEEAVESDKQLPRLTIQPNPFSKATVIQWRFDNGPYSGQKTALKICNATGKIGHECPSNSNASQLIWHGIDKNDKSLPGGIYFARLKVNGYRAIESWQ</sequence>
<evidence type="ECO:0000313" key="1">
    <source>
        <dbReference type="EMBL" id="OGC42698.1"/>
    </source>
</evidence>